<organism evidence="1 2">
    <name type="scientific">Aspergillus oryzae</name>
    <name type="common">Yellow koji mold</name>
    <dbReference type="NCBI Taxonomy" id="5062"/>
    <lineage>
        <taxon>Eukaryota</taxon>
        <taxon>Fungi</taxon>
        <taxon>Dikarya</taxon>
        <taxon>Ascomycota</taxon>
        <taxon>Pezizomycotina</taxon>
        <taxon>Eurotiomycetes</taxon>
        <taxon>Eurotiomycetidae</taxon>
        <taxon>Eurotiales</taxon>
        <taxon>Aspergillaceae</taxon>
        <taxon>Aspergillus</taxon>
        <taxon>Aspergillus subgen. Circumdati</taxon>
    </lineage>
</organism>
<evidence type="ECO:0000313" key="1">
    <source>
        <dbReference type="EMBL" id="GMG36746.1"/>
    </source>
</evidence>
<dbReference type="Proteomes" id="UP001165205">
    <property type="component" value="Unassembled WGS sequence"/>
</dbReference>
<evidence type="ECO:0000313" key="2">
    <source>
        <dbReference type="Proteomes" id="UP001165205"/>
    </source>
</evidence>
<dbReference type="AlphaFoldDB" id="A0AAN4YSY8"/>
<reference evidence="1" key="1">
    <citation type="submission" date="2023-04" db="EMBL/GenBank/DDBJ databases">
        <title>Aspergillus oryzae NBRC 4228.</title>
        <authorList>
            <person name="Ichikawa N."/>
            <person name="Sato H."/>
            <person name="Tonouchi N."/>
        </authorList>
    </citation>
    <scope>NUCLEOTIDE SEQUENCE</scope>
    <source>
        <strain evidence="1">NBRC 4228</strain>
    </source>
</reference>
<dbReference type="GO" id="GO:0030162">
    <property type="term" value="P:regulation of proteolysis"/>
    <property type="evidence" value="ECO:0007669"/>
    <property type="project" value="TreeGrafter"/>
</dbReference>
<proteinExistence type="predicted"/>
<sequence>MSENQVVNLIPSLRQAGLFPSSAPLIPEDFTPTTELQVAFGEKSVSLGNLFRVSDFNVQKRDLESPEKYTLLLIDPDAPTPDDPKFAYWRHWVVSGLQPSGAPETVQTLTEYLGPGPKDE</sequence>
<dbReference type="Pfam" id="PF01161">
    <property type="entry name" value="PBP"/>
    <property type="match status" value="1"/>
</dbReference>
<dbReference type="InterPro" id="IPR035810">
    <property type="entry name" value="PEBP_euk"/>
</dbReference>
<dbReference type="InterPro" id="IPR036610">
    <property type="entry name" value="PEBP-like_sf"/>
</dbReference>
<dbReference type="EMBL" id="BSYA01000210">
    <property type="protein sequence ID" value="GMG36746.1"/>
    <property type="molecule type" value="Genomic_DNA"/>
</dbReference>
<dbReference type="PANTHER" id="PTHR11362:SF85">
    <property type="entry name" value="INHIBITOR (TFS1), PUTATIVE (AFU_ORTHOLOGUE AFUA_4G08120)-RELATED"/>
    <property type="match status" value="1"/>
</dbReference>
<protein>
    <submittedName>
        <fullName evidence="1">Unnamed protein product</fullName>
    </submittedName>
</protein>
<dbReference type="GO" id="GO:0046578">
    <property type="term" value="P:regulation of Ras protein signal transduction"/>
    <property type="evidence" value="ECO:0007669"/>
    <property type="project" value="TreeGrafter"/>
</dbReference>
<dbReference type="Gene3D" id="3.90.280.10">
    <property type="entry name" value="PEBP-like"/>
    <property type="match status" value="1"/>
</dbReference>
<dbReference type="SUPFAM" id="SSF49777">
    <property type="entry name" value="PEBP-like"/>
    <property type="match status" value="1"/>
</dbReference>
<dbReference type="PANTHER" id="PTHR11362">
    <property type="entry name" value="PHOSPHATIDYLETHANOLAMINE-BINDING PROTEIN"/>
    <property type="match status" value="1"/>
</dbReference>
<name>A0AAN4YSY8_ASPOZ</name>
<dbReference type="GO" id="GO:0005543">
    <property type="term" value="F:phospholipid binding"/>
    <property type="evidence" value="ECO:0007669"/>
    <property type="project" value="TreeGrafter"/>
</dbReference>
<dbReference type="GO" id="GO:0030414">
    <property type="term" value="F:peptidase inhibitor activity"/>
    <property type="evidence" value="ECO:0007669"/>
    <property type="project" value="TreeGrafter"/>
</dbReference>
<dbReference type="InterPro" id="IPR008914">
    <property type="entry name" value="PEBP"/>
</dbReference>
<gene>
    <name evidence="1" type="ORF">Aory04_001172500</name>
</gene>
<accession>A0AAN4YSY8</accession>
<comment type="caution">
    <text evidence="1">The sequence shown here is derived from an EMBL/GenBank/DDBJ whole genome shotgun (WGS) entry which is preliminary data.</text>
</comment>